<comment type="caution">
    <text evidence="1">The sequence shown here is derived from an EMBL/GenBank/DDBJ whole genome shotgun (WGS) entry which is preliminary data.</text>
</comment>
<dbReference type="AlphaFoldDB" id="A0A8S0WK39"/>
<reference evidence="1 2" key="1">
    <citation type="submission" date="2020-02" db="EMBL/GenBank/DDBJ databases">
        <authorList>
            <person name="Hogendoorn C."/>
        </authorList>
    </citation>
    <scope>NUCLEOTIDE SEQUENCE [LARGE SCALE GENOMIC DNA]</scope>
    <source>
        <strain evidence="1">METHB21</strain>
    </source>
</reference>
<gene>
    <name evidence="1" type="ORF">METHB2_490004</name>
</gene>
<sequence length="145" mass="16429">MPATRHSPIPADSLLALRQRLDRLSPKSPERATQVKSIAELYGVSTDTVYRSLRDLHKPKAAQRGDRGQPRVLPKAELERYCELVAALKLRTTNKKGRHVSTRRAIELMEDYGLETPQGLIRVSKGLLSVSTVNHYLSYWKLDQP</sequence>
<protein>
    <submittedName>
        <fullName evidence="1">Integrase</fullName>
    </submittedName>
</protein>
<evidence type="ECO:0000313" key="2">
    <source>
        <dbReference type="Proteomes" id="UP000494216"/>
    </source>
</evidence>
<organism evidence="1 2">
    <name type="scientific">Candidatus Methylobacter favarea</name>
    <dbReference type="NCBI Taxonomy" id="2707345"/>
    <lineage>
        <taxon>Bacteria</taxon>
        <taxon>Pseudomonadati</taxon>
        <taxon>Pseudomonadota</taxon>
        <taxon>Gammaproteobacteria</taxon>
        <taxon>Methylococcales</taxon>
        <taxon>Methylococcaceae</taxon>
        <taxon>Methylobacter</taxon>
    </lineage>
</organism>
<keyword evidence="2" id="KW-1185">Reference proteome</keyword>
<dbReference type="Proteomes" id="UP000494216">
    <property type="component" value="Unassembled WGS sequence"/>
</dbReference>
<name>A0A8S0WK39_9GAMM</name>
<dbReference type="PANTHER" id="PTHR35004:SF7">
    <property type="entry name" value="INTEGRASE PROTEIN"/>
    <property type="match status" value="1"/>
</dbReference>
<proteinExistence type="predicted"/>
<dbReference type="PANTHER" id="PTHR35004">
    <property type="entry name" value="TRANSPOSASE RV3428C-RELATED"/>
    <property type="match status" value="1"/>
</dbReference>
<evidence type="ECO:0000313" key="1">
    <source>
        <dbReference type="EMBL" id="CAA9891698.1"/>
    </source>
</evidence>
<accession>A0A8S0WK39</accession>
<dbReference type="EMBL" id="CADCXN010000079">
    <property type="protein sequence ID" value="CAA9891698.1"/>
    <property type="molecule type" value="Genomic_DNA"/>
</dbReference>